<dbReference type="Proteomes" id="UP000462271">
    <property type="component" value="Unassembled WGS sequence"/>
</dbReference>
<feature type="non-terminal residue" evidence="1">
    <location>
        <position position="22"/>
    </location>
</feature>
<proteinExistence type="predicted"/>
<name>A0A8T5YKI3_ECOLX</name>
<sequence length="22" mass="2386">MAAKIIDGKTIAQQVRSEVAQK</sequence>
<dbReference type="EMBL" id="WTML01000338">
    <property type="protein sequence ID" value="MWL00920.1"/>
    <property type="molecule type" value="Genomic_DNA"/>
</dbReference>
<evidence type="ECO:0000313" key="3">
    <source>
        <dbReference type="Proteomes" id="UP000462271"/>
    </source>
</evidence>
<evidence type="ECO:0000313" key="1">
    <source>
        <dbReference type="EMBL" id="MWL00574.1"/>
    </source>
</evidence>
<protein>
    <submittedName>
        <fullName evidence="1">Methylenetetrahydrofolate dehydrogenase</fullName>
    </submittedName>
</protein>
<evidence type="ECO:0000313" key="2">
    <source>
        <dbReference type="EMBL" id="MWL00920.1"/>
    </source>
</evidence>
<comment type="caution">
    <text evidence="1">The sequence shown here is derived from an EMBL/GenBank/DDBJ whole genome shotgun (WGS) entry which is preliminary data.</text>
</comment>
<organism evidence="1 3">
    <name type="scientific">Escherichia coli</name>
    <dbReference type="NCBI Taxonomy" id="562"/>
    <lineage>
        <taxon>Bacteria</taxon>
        <taxon>Pseudomonadati</taxon>
        <taxon>Pseudomonadota</taxon>
        <taxon>Gammaproteobacteria</taxon>
        <taxon>Enterobacterales</taxon>
        <taxon>Enterobacteriaceae</taxon>
        <taxon>Escherichia</taxon>
    </lineage>
</organism>
<dbReference type="AlphaFoldDB" id="A0A8T5YKI3"/>
<dbReference type="EMBL" id="WTML01000244">
    <property type="protein sequence ID" value="MWL00574.1"/>
    <property type="molecule type" value="Genomic_DNA"/>
</dbReference>
<accession>A0A8T5YKI3</accession>
<reference evidence="1 3" key="1">
    <citation type="submission" date="2019-12" db="EMBL/GenBank/DDBJ databases">
        <title>Enteriobacteria Tanzani isolates_10432.</title>
        <authorList>
            <person name="Subbiah M."/>
            <person name="Call D."/>
        </authorList>
    </citation>
    <scope>NUCLEOTIDE SEQUENCE [LARGE SCALE GENOMIC DNA]</scope>
    <source>
        <strain evidence="1 3">10432wG8</strain>
    </source>
</reference>
<gene>
    <name evidence="1" type="ORF">GQM21_26090</name>
    <name evidence="2" type="ORF">GQM21_28020</name>
</gene>